<keyword evidence="3" id="KW-1185">Reference proteome</keyword>
<gene>
    <name evidence="2" type="ORF">CBY09_02475</name>
</gene>
<dbReference type="Gene3D" id="2.40.50.870">
    <property type="entry name" value="Protein of unknown function (DUF3299)"/>
    <property type="match status" value="1"/>
</dbReference>
<evidence type="ECO:0000313" key="2">
    <source>
        <dbReference type="EMBL" id="OYD51862.1"/>
    </source>
</evidence>
<reference evidence="2 3" key="1">
    <citation type="submission" date="2017-07" db="EMBL/GenBank/DDBJ databases">
        <title>Acidovorax KNDSW TSA 6 genome sequence and assembly.</title>
        <authorList>
            <person name="Mayilraj S."/>
        </authorList>
    </citation>
    <scope>NUCLEOTIDE SEQUENCE [LARGE SCALE GENOMIC DNA]</scope>
    <source>
        <strain evidence="2 3">KNDSW-TSA6</strain>
    </source>
</reference>
<protein>
    <recommendedName>
        <fullName evidence="4">DUF3299 domain-containing protein</fullName>
    </recommendedName>
</protein>
<sequence length="200" mass="20780">MLCSAGAVLAQASGQPLATKPEPGAFERATGKTAPAPAAAGGAGAAPVLSSPLPAGAAAGIPSGTGAGYHNPNSPIAPLPQRNDVVPWSVLTDLTRKTTKDGIVPVFNEAQKGMDKTVQRIQGFMMPLDAKATQTHFLLTSVPMTCSFCLPGGPESMVEVKAKTPVRYSMEPVVVEGRFTVLTNDQYGLYYRVVDAVQVK</sequence>
<evidence type="ECO:0000256" key="1">
    <source>
        <dbReference type="SAM" id="MobiDB-lite"/>
    </source>
</evidence>
<evidence type="ECO:0008006" key="4">
    <source>
        <dbReference type="Google" id="ProtNLM"/>
    </source>
</evidence>
<dbReference type="AlphaFoldDB" id="A0A235ES69"/>
<comment type="caution">
    <text evidence="2">The sequence shown here is derived from an EMBL/GenBank/DDBJ whole genome shotgun (WGS) entry which is preliminary data.</text>
</comment>
<name>A0A235ES69_9BURK</name>
<dbReference type="Pfam" id="PF11736">
    <property type="entry name" value="DUF3299"/>
    <property type="match status" value="1"/>
</dbReference>
<organism evidence="2 3">
    <name type="scientific">Acidovorax kalamii</name>
    <dbReference type="NCBI Taxonomy" id="2004485"/>
    <lineage>
        <taxon>Bacteria</taxon>
        <taxon>Pseudomonadati</taxon>
        <taxon>Pseudomonadota</taxon>
        <taxon>Betaproteobacteria</taxon>
        <taxon>Burkholderiales</taxon>
        <taxon>Comamonadaceae</taxon>
        <taxon>Acidovorax</taxon>
    </lineage>
</organism>
<dbReference type="Proteomes" id="UP000215441">
    <property type="component" value="Unassembled WGS sequence"/>
</dbReference>
<evidence type="ECO:0000313" key="3">
    <source>
        <dbReference type="Proteomes" id="UP000215441"/>
    </source>
</evidence>
<dbReference type="InterPro" id="IPR021727">
    <property type="entry name" value="DUF3299"/>
</dbReference>
<dbReference type="OrthoDB" id="5793250at2"/>
<accession>A0A235ES69</accession>
<dbReference type="EMBL" id="NOIG01000003">
    <property type="protein sequence ID" value="OYD51862.1"/>
    <property type="molecule type" value="Genomic_DNA"/>
</dbReference>
<proteinExistence type="predicted"/>
<feature type="region of interest" description="Disordered" evidence="1">
    <location>
        <begin position="14"/>
        <end position="46"/>
    </location>
</feature>